<keyword evidence="3" id="KW-0378">Hydrolase</keyword>
<dbReference type="RefSeq" id="WP_285967657.1">
    <property type="nucleotide sequence ID" value="NZ_CP127294.1"/>
</dbReference>
<organism evidence="3 4">
    <name type="scientific">Amycolatopsis carbonis</name>
    <dbReference type="NCBI Taxonomy" id="715471"/>
    <lineage>
        <taxon>Bacteria</taxon>
        <taxon>Bacillati</taxon>
        <taxon>Actinomycetota</taxon>
        <taxon>Actinomycetes</taxon>
        <taxon>Pseudonocardiales</taxon>
        <taxon>Pseudonocardiaceae</taxon>
        <taxon>Amycolatopsis</taxon>
    </lineage>
</organism>
<dbReference type="InterPro" id="IPR013830">
    <property type="entry name" value="SGNH_hydro"/>
</dbReference>
<sequence length="301" mass="31478">MRGKVKLKRTWLALPAVVVAAVFSITGVATASPASQSPGSTDYYLSLGDSLSVGFQPDAHGVGRPTDHGFDHDLLPGLRLVSLLHGRNLNLAELGCPSETTTTMINGGICTYPHARSQLDAAITFLTQHRGHVPLVTISIGASDVEDCGSATGIDAACLQRGLADIQTNLTTIVTALKKADPGTNTRFIGLNEYDPFLAAFLQGAAGQQLAMQSVTVVDQLNKLLAAAYGQAGFRVADVASAYRIDDFADQTTLPGHGQVPVNVANLCKLTFECDPAPVGPNIHPRDSGYLTMAGAVAAKL</sequence>
<evidence type="ECO:0000313" key="3">
    <source>
        <dbReference type="EMBL" id="WIX76910.1"/>
    </source>
</evidence>
<evidence type="ECO:0000259" key="2">
    <source>
        <dbReference type="Pfam" id="PF13472"/>
    </source>
</evidence>
<dbReference type="Pfam" id="PF13472">
    <property type="entry name" value="Lipase_GDSL_2"/>
    <property type="match status" value="1"/>
</dbReference>
<feature type="domain" description="SGNH hydrolase-type esterase" evidence="2">
    <location>
        <begin position="47"/>
        <end position="290"/>
    </location>
</feature>
<dbReference type="AlphaFoldDB" id="A0A9Y2IAN4"/>
<dbReference type="SUPFAM" id="SSF52266">
    <property type="entry name" value="SGNH hydrolase"/>
    <property type="match status" value="1"/>
</dbReference>
<dbReference type="EMBL" id="CP127294">
    <property type="protein sequence ID" value="WIX76910.1"/>
    <property type="molecule type" value="Genomic_DNA"/>
</dbReference>
<dbReference type="Proteomes" id="UP001236014">
    <property type="component" value="Chromosome"/>
</dbReference>
<name>A0A9Y2IAN4_9PSEU</name>
<dbReference type="InterPro" id="IPR036514">
    <property type="entry name" value="SGNH_hydro_sf"/>
</dbReference>
<evidence type="ECO:0000256" key="1">
    <source>
        <dbReference type="SAM" id="SignalP"/>
    </source>
</evidence>
<protein>
    <submittedName>
        <fullName evidence="3">SGNH/GDSL hydrolase family protein</fullName>
        <ecNumber evidence="3">3.1.-.-</ecNumber>
    </submittedName>
</protein>
<dbReference type="GO" id="GO:0016787">
    <property type="term" value="F:hydrolase activity"/>
    <property type="evidence" value="ECO:0007669"/>
    <property type="project" value="UniProtKB-KW"/>
</dbReference>
<gene>
    <name evidence="3" type="ORF">QRX50_36630</name>
</gene>
<accession>A0A9Y2IAN4</accession>
<dbReference type="EC" id="3.1.-.-" evidence="3"/>
<reference evidence="3 4" key="1">
    <citation type="submission" date="2023-06" db="EMBL/GenBank/DDBJ databases">
        <authorList>
            <person name="Oyuntsetseg B."/>
            <person name="Kim S.B."/>
        </authorList>
    </citation>
    <scope>NUCLEOTIDE SEQUENCE [LARGE SCALE GENOMIC DNA]</scope>
    <source>
        <strain evidence="3 4">2-15</strain>
    </source>
</reference>
<keyword evidence="1" id="KW-0732">Signal</keyword>
<proteinExistence type="predicted"/>
<feature type="signal peptide" evidence="1">
    <location>
        <begin position="1"/>
        <end position="31"/>
    </location>
</feature>
<evidence type="ECO:0000313" key="4">
    <source>
        <dbReference type="Proteomes" id="UP001236014"/>
    </source>
</evidence>
<feature type="chain" id="PRO_5040897704" evidence="1">
    <location>
        <begin position="32"/>
        <end position="301"/>
    </location>
</feature>
<dbReference type="Gene3D" id="3.40.50.1110">
    <property type="entry name" value="SGNH hydrolase"/>
    <property type="match status" value="1"/>
</dbReference>
<keyword evidence="4" id="KW-1185">Reference proteome</keyword>
<dbReference type="KEGG" id="acab:QRX50_36630"/>